<name>A0ABR2VP88_9FUNG</name>
<organism evidence="2 3">
    <name type="scientific">Basidiobolus ranarum</name>
    <dbReference type="NCBI Taxonomy" id="34480"/>
    <lineage>
        <taxon>Eukaryota</taxon>
        <taxon>Fungi</taxon>
        <taxon>Fungi incertae sedis</taxon>
        <taxon>Zoopagomycota</taxon>
        <taxon>Entomophthoromycotina</taxon>
        <taxon>Basidiobolomycetes</taxon>
        <taxon>Basidiobolales</taxon>
        <taxon>Basidiobolaceae</taxon>
        <taxon>Basidiobolus</taxon>
    </lineage>
</organism>
<dbReference type="Proteomes" id="UP001479436">
    <property type="component" value="Unassembled WGS sequence"/>
</dbReference>
<evidence type="ECO:0000259" key="1">
    <source>
        <dbReference type="PROSITE" id="PS51043"/>
    </source>
</evidence>
<dbReference type="InterPro" id="IPR004177">
    <property type="entry name" value="DDHD_dom"/>
</dbReference>
<dbReference type="InterPro" id="IPR058055">
    <property type="entry name" value="PA-PLA1"/>
</dbReference>
<reference evidence="2 3" key="1">
    <citation type="submission" date="2023-04" db="EMBL/GenBank/DDBJ databases">
        <title>Genome of Basidiobolus ranarum AG-B5.</title>
        <authorList>
            <person name="Stajich J.E."/>
            <person name="Carter-House D."/>
            <person name="Gryganskyi A."/>
        </authorList>
    </citation>
    <scope>NUCLEOTIDE SEQUENCE [LARGE SCALE GENOMIC DNA]</scope>
    <source>
        <strain evidence="2 3">AG-B5</strain>
    </source>
</reference>
<proteinExistence type="predicted"/>
<sequence>MVMRNQTYDQYRIPDSCIHHNIYHPFDPMAYLMEPMVGQMYRELDPVTIPMFSSSRFNIHLNHRLRFRPFCRRTKDKSQALPSSHLNVAATIGTFLSRIGGQNKELNQVCNNVNDEHPYSRQSGENVAIANRESISELPARESSESYEGAINAPANMADGDSMDLATLNEEALNSPVLTYRMDYALQEKVRIDIVAHRYMITLKAHFSYWEHRDVAHHILKTLHQNLDERPSLFPETEK</sequence>
<comment type="caution">
    <text evidence="2">The sequence shown here is derived from an EMBL/GenBank/DDBJ whole genome shotgun (WGS) entry which is preliminary data.</text>
</comment>
<dbReference type="EMBL" id="JASJQH010008588">
    <property type="protein sequence ID" value="KAK9687858.1"/>
    <property type="molecule type" value="Genomic_DNA"/>
</dbReference>
<dbReference type="PROSITE" id="PS51043">
    <property type="entry name" value="DDHD"/>
    <property type="match status" value="1"/>
</dbReference>
<dbReference type="SMART" id="SM01127">
    <property type="entry name" value="DDHD"/>
    <property type="match status" value="1"/>
</dbReference>
<evidence type="ECO:0000313" key="3">
    <source>
        <dbReference type="Proteomes" id="UP001479436"/>
    </source>
</evidence>
<feature type="domain" description="DDHD" evidence="1">
    <location>
        <begin position="1"/>
        <end position="225"/>
    </location>
</feature>
<dbReference type="Pfam" id="PF02862">
    <property type="entry name" value="DDHD"/>
    <property type="match status" value="1"/>
</dbReference>
<dbReference type="PANTHER" id="PTHR23509">
    <property type="entry name" value="PA-PL1 PHOSPHOLIPASE FAMILY"/>
    <property type="match status" value="1"/>
</dbReference>
<evidence type="ECO:0000313" key="2">
    <source>
        <dbReference type="EMBL" id="KAK9687858.1"/>
    </source>
</evidence>
<gene>
    <name evidence="2" type="ORF">K7432_014617</name>
</gene>
<protein>
    <recommendedName>
        <fullName evidence="1">DDHD domain-containing protein</fullName>
    </recommendedName>
</protein>
<dbReference type="PANTHER" id="PTHR23509:SF47">
    <property type="entry name" value="SAM DOMAIN-CONTAINING PROTEIN"/>
    <property type="match status" value="1"/>
</dbReference>
<accession>A0ABR2VP88</accession>
<keyword evidence="3" id="KW-1185">Reference proteome</keyword>